<keyword evidence="2" id="KW-1185">Reference proteome</keyword>
<protein>
    <recommendedName>
        <fullName evidence="3">Mannosyl-glycoprotein endo-beta-N-acetylglucosaminidase</fullName>
    </recommendedName>
</protein>
<dbReference type="RefSeq" id="WP_073339441.1">
    <property type="nucleotide sequence ID" value="NZ_FQXM01000020.1"/>
</dbReference>
<dbReference type="STRING" id="1121316.SAMN02745207_03129"/>
<reference evidence="1 2" key="1">
    <citation type="submission" date="2016-11" db="EMBL/GenBank/DDBJ databases">
        <authorList>
            <person name="Jaros S."/>
            <person name="Januszkiewicz K."/>
            <person name="Wedrychowicz H."/>
        </authorList>
    </citation>
    <scope>NUCLEOTIDE SEQUENCE [LARGE SCALE GENOMIC DNA]</scope>
    <source>
        <strain evidence="1 2">DSM 8605</strain>
    </source>
</reference>
<evidence type="ECO:0000313" key="1">
    <source>
        <dbReference type="EMBL" id="SHH91021.1"/>
    </source>
</evidence>
<name>A0A1M5WU62_9CLOT</name>
<accession>A0A1M5WU62</accession>
<dbReference type="Proteomes" id="UP000184447">
    <property type="component" value="Unassembled WGS sequence"/>
</dbReference>
<organism evidence="1 2">
    <name type="scientific">Clostridium grantii DSM 8605</name>
    <dbReference type="NCBI Taxonomy" id="1121316"/>
    <lineage>
        <taxon>Bacteria</taxon>
        <taxon>Bacillati</taxon>
        <taxon>Bacillota</taxon>
        <taxon>Clostridia</taxon>
        <taxon>Eubacteriales</taxon>
        <taxon>Clostridiaceae</taxon>
        <taxon>Clostridium</taxon>
    </lineage>
</organism>
<dbReference type="OrthoDB" id="9805070at2"/>
<evidence type="ECO:0000313" key="2">
    <source>
        <dbReference type="Proteomes" id="UP000184447"/>
    </source>
</evidence>
<dbReference type="AlphaFoldDB" id="A0A1M5WU62"/>
<dbReference type="EMBL" id="FQXM01000020">
    <property type="protein sequence ID" value="SHH91021.1"/>
    <property type="molecule type" value="Genomic_DNA"/>
</dbReference>
<sequence>MNNFPIQQFTSINEKGSLNFSNNKKQDKPNDKVKLVAFNLLFFTTLMLFNSKNSYEDGFAQSNDTSLSGDVNLLNNSVLEPLKPINLLPSNLSAPADNKQNLLTATLVPEKKEITIEPKLNSYAQYNTLSSEFRYKNIDEESLRTYLQNRNSILAEEPYFSTIINVAMSYDINPLFLFAITGQEQSFVPTTSSSHSKIANNPFNVHGSWKKYNTSIDDSANIVCKTLINLSKNKPSDYDTIKWINKKYASDTSWSSKVSKILNMLEEISG</sequence>
<evidence type="ECO:0008006" key="3">
    <source>
        <dbReference type="Google" id="ProtNLM"/>
    </source>
</evidence>
<proteinExistence type="predicted"/>
<gene>
    <name evidence="1" type="ORF">SAMN02745207_03129</name>
</gene>